<name>A0A1U7Y0E4_NICSY</name>
<evidence type="ECO:0000313" key="11">
    <source>
        <dbReference type="Proteomes" id="UP000189701"/>
    </source>
</evidence>
<evidence type="ECO:0000259" key="10">
    <source>
        <dbReference type="PROSITE" id="PS50119"/>
    </source>
</evidence>
<dbReference type="GO" id="GO:0008270">
    <property type="term" value="F:zinc ion binding"/>
    <property type="evidence" value="ECO:0007669"/>
    <property type="project" value="UniProtKB-KW"/>
</dbReference>
<organism evidence="11 12">
    <name type="scientific">Nicotiana sylvestris</name>
    <name type="common">Wood tobacco</name>
    <name type="synonym">South American tobacco</name>
    <dbReference type="NCBI Taxonomy" id="4096"/>
    <lineage>
        <taxon>Eukaryota</taxon>
        <taxon>Viridiplantae</taxon>
        <taxon>Streptophyta</taxon>
        <taxon>Embryophyta</taxon>
        <taxon>Tracheophyta</taxon>
        <taxon>Spermatophyta</taxon>
        <taxon>Magnoliopsida</taxon>
        <taxon>eudicotyledons</taxon>
        <taxon>Gunneridae</taxon>
        <taxon>Pentapetalae</taxon>
        <taxon>asterids</taxon>
        <taxon>lamiids</taxon>
        <taxon>Solanales</taxon>
        <taxon>Solanaceae</taxon>
        <taxon>Nicotianoideae</taxon>
        <taxon>Nicotianeae</taxon>
        <taxon>Nicotiana</taxon>
    </lineage>
</organism>
<dbReference type="PROSITE" id="PS50119">
    <property type="entry name" value="ZF_BBOX"/>
    <property type="match status" value="2"/>
</dbReference>
<keyword evidence="6" id="KW-0805">Transcription regulation</keyword>
<dbReference type="PANTHER" id="PTHR31832:SF41">
    <property type="entry name" value="B-BOX ZINC FINGER PROTEIN 24"/>
    <property type="match status" value="1"/>
</dbReference>
<accession>A0A1U7Y0E4</accession>
<dbReference type="GO" id="GO:0009640">
    <property type="term" value="P:photomorphogenesis"/>
    <property type="evidence" value="ECO:0007669"/>
    <property type="project" value="TreeGrafter"/>
</dbReference>
<keyword evidence="11" id="KW-1185">Reference proteome</keyword>
<dbReference type="SMART" id="SM00336">
    <property type="entry name" value="BBOX"/>
    <property type="match status" value="2"/>
</dbReference>
<dbReference type="CDD" id="cd19821">
    <property type="entry name" value="Bbox1_BBX-like"/>
    <property type="match status" value="2"/>
</dbReference>
<evidence type="ECO:0000313" key="12">
    <source>
        <dbReference type="RefSeq" id="XP_009797682.1"/>
    </source>
</evidence>
<keyword evidence="4 9" id="KW-0863">Zinc-finger</keyword>
<dbReference type="KEGG" id="nsy:104244074"/>
<dbReference type="GeneID" id="104244074"/>
<dbReference type="AlphaFoldDB" id="A0A1U7Y0E4"/>
<dbReference type="Proteomes" id="UP000189701">
    <property type="component" value="Unplaced"/>
</dbReference>
<evidence type="ECO:0000256" key="8">
    <source>
        <dbReference type="ARBA" id="ARBA00023242"/>
    </source>
</evidence>
<dbReference type="eggNOG" id="ENOG502QQIU">
    <property type="taxonomic scope" value="Eukaryota"/>
</dbReference>
<dbReference type="InterPro" id="IPR049808">
    <property type="entry name" value="CONSTANS-like_Bbox1"/>
</dbReference>
<keyword evidence="8" id="KW-0539">Nucleus</keyword>
<dbReference type="GO" id="GO:0006355">
    <property type="term" value="P:regulation of DNA-templated transcription"/>
    <property type="evidence" value="ECO:0007669"/>
    <property type="project" value="TreeGrafter"/>
</dbReference>
<keyword evidence="2" id="KW-0479">Metal-binding</keyword>
<evidence type="ECO:0000256" key="6">
    <source>
        <dbReference type="ARBA" id="ARBA00023015"/>
    </source>
</evidence>
<keyword evidence="5" id="KW-0862">Zinc</keyword>
<dbReference type="RefSeq" id="XP_009797682.1">
    <property type="nucleotide sequence ID" value="XM_009799380.1"/>
</dbReference>
<comment type="subcellular location">
    <subcellularLocation>
        <location evidence="1">Nucleus</location>
    </subcellularLocation>
</comment>
<keyword evidence="3" id="KW-0677">Repeat</keyword>
<sequence>MKIQCDVCEKAQATVFCYADEAALCTKCDIKVHAVNKLASKHQRLLLQNLCNKLPLCDICQDKTAFIFCVEDRALFCNECDESIHSAASSLSAKHQRFLATGIRLGLSSSYYNDVVKSQMERQRQRPKQSSQQLSIETTAQHLPNIALPSLAVDGLLGYSERESIHKKEQLELGELKWLKDIGLFGEPPAAAVPELSISQSSNFDLPHKKPRVEIPDNNEYYFTVPNLG</sequence>
<dbReference type="GO" id="GO:0005634">
    <property type="term" value="C:nucleus"/>
    <property type="evidence" value="ECO:0007669"/>
    <property type="project" value="UniProtKB-SubCell"/>
</dbReference>
<dbReference type="InterPro" id="IPR051979">
    <property type="entry name" value="B-box_zinc_finger"/>
</dbReference>
<feature type="domain" description="B box-type" evidence="10">
    <location>
        <begin position="1"/>
        <end position="47"/>
    </location>
</feature>
<evidence type="ECO:0000256" key="2">
    <source>
        <dbReference type="ARBA" id="ARBA00022723"/>
    </source>
</evidence>
<dbReference type="OrthoDB" id="153872at2759"/>
<reference evidence="12" key="2">
    <citation type="submission" date="2025-08" db="UniProtKB">
        <authorList>
            <consortium name="RefSeq"/>
        </authorList>
    </citation>
    <scope>IDENTIFICATION</scope>
    <source>
        <tissue evidence="12">Leaf</tissue>
    </source>
</reference>
<reference evidence="11" key="1">
    <citation type="journal article" date="2013" name="Genome Biol.">
        <title>Reference genomes and transcriptomes of Nicotiana sylvestris and Nicotiana tomentosiformis.</title>
        <authorList>
            <person name="Sierro N."/>
            <person name="Battey J.N."/>
            <person name="Ouadi S."/>
            <person name="Bovet L."/>
            <person name="Goepfert S."/>
            <person name="Bakaher N."/>
            <person name="Peitsch M.C."/>
            <person name="Ivanov N.V."/>
        </authorList>
    </citation>
    <scope>NUCLEOTIDE SEQUENCE [LARGE SCALE GENOMIC DNA]</scope>
</reference>
<evidence type="ECO:0000256" key="4">
    <source>
        <dbReference type="ARBA" id="ARBA00022771"/>
    </source>
</evidence>
<proteinExistence type="predicted"/>
<dbReference type="PANTHER" id="PTHR31832">
    <property type="entry name" value="B-BOX ZINC FINGER PROTEIN 22"/>
    <property type="match status" value="1"/>
</dbReference>
<feature type="domain" description="B box-type" evidence="10">
    <location>
        <begin position="52"/>
        <end position="100"/>
    </location>
</feature>
<protein>
    <submittedName>
        <fullName evidence="12">Salt tolerance protein-like</fullName>
    </submittedName>
</protein>
<evidence type="ECO:0000256" key="7">
    <source>
        <dbReference type="ARBA" id="ARBA00023163"/>
    </source>
</evidence>
<evidence type="ECO:0000256" key="5">
    <source>
        <dbReference type="ARBA" id="ARBA00022833"/>
    </source>
</evidence>
<evidence type="ECO:0000256" key="3">
    <source>
        <dbReference type="ARBA" id="ARBA00022737"/>
    </source>
</evidence>
<dbReference type="Pfam" id="PF00643">
    <property type="entry name" value="zf-B_box"/>
    <property type="match status" value="2"/>
</dbReference>
<evidence type="ECO:0000256" key="9">
    <source>
        <dbReference type="PROSITE-ProRule" id="PRU00024"/>
    </source>
</evidence>
<keyword evidence="7" id="KW-0804">Transcription</keyword>
<dbReference type="Gene3D" id="3.30.160.60">
    <property type="entry name" value="Classic Zinc Finger"/>
    <property type="match status" value="1"/>
</dbReference>
<dbReference type="InterPro" id="IPR000315">
    <property type="entry name" value="Znf_B-box"/>
</dbReference>
<gene>
    <name evidence="12" type="primary">LOC104244074</name>
</gene>
<evidence type="ECO:0000256" key="1">
    <source>
        <dbReference type="ARBA" id="ARBA00004123"/>
    </source>
</evidence>